<name>A0A9D4RT91_DREPO</name>
<protein>
    <submittedName>
        <fullName evidence="1">Uncharacterized protein</fullName>
    </submittedName>
</protein>
<sequence>MSKINSFWGAVLPMWPLLHKLLQRGLIGLQNSAEVSHSGAFLLLALFHHPPLVALDAGHGRCPRSIGLVKSCGLHTLEDVSLNVICLLMG</sequence>
<proteinExistence type="predicted"/>
<dbReference type="EMBL" id="JAIWYP010000001">
    <property type="protein sequence ID" value="KAH3880184.1"/>
    <property type="molecule type" value="Genomic_DNA"/>
</dbReference>
<reference evidence="1" key="2">
    <citation type="submission" date="2020-11" db="EMBL/GenBank/DDBJ databases">
        <authorList>
            <person name="McCartney M.A."/>
            <person name="Auch B."/>
            <person name="Kono T."/>
            <person name="Mallez S."/>
            <person name="Becker A."/>
            <person name="Gohl D.M."/>
            <person name="Silverstein K.A.T."/>
            <person name="Koren S."/>
            <person name="Bechman K.B."/>
            <person name="Herman A."/>
            <person name="Abrahante J.E."/>
            <person name="Garbe J."/>
        </authorList>
    </citation>
    <scope>NUCLEOTIDE SEQUENCE</scope>
    <source>
        <strain evidence="1">Duluth1</strain>
        <tissue evidence="1">Whole animal</tissue>
    </source>
</reference>
<dbReference type="AlphaFoldDB" id="A0A9D4RT91"/>
<keyword evidence="2" id="KW-1185">Reference proteome</keyword>
<evidence type="ECO:0000313" key="2">
    <source>
        <dbReference type="Proteomes" id="UP000828390"/>
    </source>
</evidence>
<comment type="caution">
    <text evidence="1">The sequence shown here is derived from an EMBL/GenBank/DDBJ whole genome shotgun (WGS) entry which is preliminary data.</text>
</comment>
<organism evidence="1 2">
    <name type="scientific">Dreissena polymorpha</name>
    <name type="common">Zebra mussel</name>
    <name type="synonym">Mytilus polymorpha</name>
    <dbReference type="NCBI Taxonomy" id="45954"/>
    <lineage>
        <taxon>Eukaryota</taxon>
        <taxon>Metazoa</taxon>
        <taxon>Spiralia</taxon>
        <taxon>Lophotrochozoa</taxon>
        <taxon>Mollusca</taxon>
        <taxon>Bivalvia</taxon>
        <taxon>Autobranchia</taxon>
        <taxon>Heteroconchia</taxon>
        <taxon>Euheterodonta</taxon>
        <taxon>Imparidentia</taxon>
        <taxon>Neoheterodontei</taxon>
        <taxon>Myida</taxon>
        <taxon>Dreissenoidea</taxon>
        <taxon>Dreissenidae</taxon>
        <taxon>Dreissena</taxon>
    </lineage>
</organism>
<evidence type="ECO:0000313" key="1">
    <source>
        <dbReference type="EMBL" id="KAH3880184.1"/>
    </source>
</evidence>
<gene>
    <name evidence="1" type="ORF">DPMN_004094</name>
</gene>
<reference evidence="1" key="1">
    <citation type="journal article" date="2019" name="bioRxiv">
        <title>The Genome of the Zebra Mussel, Dreissena polymorpha: A Resource for Invasive Species Research.</title>
        <authorList>
            <person name="McCartney M.A."/>
            <person name="Auch B."/>
            <person name="Kono T."/>
            <person name="Mallez S."/>
            <person name="Zhang Y."/>
            <person name="Obille A."/>
            <person name="Becker A."/>
            <person name="Abrahante J.E."/>
            <person name="Garbe J."/>
            <person name="Badalamenti J.P."/>
            <person name="Herman A."/>
            <person name="Mangelson H."/>
            <person name="Liachko I."/>
            <person name="Sullivan S."/>
            <person name="Sone E.D."/>
            <person name="Koren S."/>
            <person name="Silverstein K.A.T."/>
            <person name="Beckman K.B."/>
            <person name="Gohl D.M."/>
        </authorList>
    </citation>
    <scope>NUCLEOTIDE SEQUENCE</scope>
    <source>
        <strain evidence="1">Duluth1</strain>
        <tissue evidence="1">Whole animal</tissue>
    </source>
</reference>
<accession>A0A9D4RT91</accession>
<dbReference type="Proteomes" id="UP000828390">
    <property type="component" value="Unassembled WGS sequence"/>
</dbReference>